<sequence>MNILFGVLIALGAMVLLAWLFARAKPSSVVKIGRSVAAVFVILLGVLMTMRGMGILGVPMVLAGIGFLLTGTWRGRPGFGRGGQDGTGRAQSRASQSESMSIAEARATLGVEPGASPEDIQRAYREMMKKVHPDTGGSGALARRVQMARDLLIGD</sequence>
<dbReference type="InterPro" id="IPR036869">
    <property type="entry name" value="J_dom_sf"/>
</dbReference>
<dbReference type="Gene3D" id="1.10.287.110">
    <property type="entry name" value="DnaJ domain"/>
    <property type="match status" value="1"/>
</dbReference>
<feature type="transmembrane region" description="Helical" evidence="1">
    <location>
        <begin position="36"/>
        <end position="69"/>
    </location>
</feature>
<name>A0ABV9N8Z4_9PROT</name>
<accession>A0ABV9N8Z4</accession>
<dbReference type="RefSeq" id="WP_371394805.1">
    <property type="nucleotide sequence ID" value="NZ_CP163421.1"/>
</dbReference>
<reference evidence="4" key="1">
    <citation type="journal article" date="2019" name="Int. J. Syst. Evol. Microbiol.">
        <title>The Global Catalogue of Microorganisms (GCM) 10K type strain sequencing project: providing services to taxonomists for standard genome sequencing and annotation.</title>
        <authorList>
            <consortium name="The Broad Institute Genomics Platform"/>
            <consortium name="The Broad Institute Genome Sequencing Center for Infectious Disease"/>
            <person name="Wu L."/>
            <person name="Ma J."/>
        </authorList>
    </citation>
    <scope>NUCLEOTIDE SEQUENCE [LARGE SCALE GENOMIC DNA]</scope>
    <source>
        <strain evidence="4">CCUG 62981</strain>
    </source>
</reference>
<dbReference type="Pfam" id="PF00226">
    <property type="entry name" value="DnaJ"/>
    <property type="match status" value="1"/>
</dbReference>
<dbReference type="SUPFAM" id="SSF46565">
    <property type="entry name" value="Chaperone J-domain"/>
    <property type="match status" value="1"/>
</dbReference>
<dbReference type="PROSITE" id="PS50076">
    <property type="entry name" value="DNAJ_2"/>
    <property type="match status" value="1"/>
</dbReference>
<feature type="domain" description="J" evidence="2">
    <location>
        <begin position="104"/>
        <end position="155"/>
    </location>
</feature>
<keyword evidence="1" id="KW-1133">Transmembrane helix</keyword>
<keyword evidence="1" id="KW-0472">Membrane</keyword>
<gene>
    <name evidence="3" type="ORF">ACFPB0_02360</name>
</gene>
<protein>
    <submittedName>
        <fullName evidence="3">J domain-containing protein</fullName>
    </submittedName>
</protein>
<evidence type="ECO:0000259" key="2">
    <source>
        <dbReference type="PROSITE" id="PS50076"/>
    </source>
</evidence>
<comment type="caution">
    <text evidence="3">The sequence shown here is derived from an EMBL/GenBank/DDBJ whole genome shotgun (WGS) entry which is preliminary data.</text>
</comment>
<proteinExistence type="predicted"/>
<evidence type="ECO:0000313" key="4">
    <source>
        <dbReference type="Proteomes" id="UP001596024"/>
    </source>
</evidence>
<evidence type="ECO:0000256" key="1">
    <source>
        <dbReference type="SAM" id="Phobius"/>
    </source>
</evidence>
<dbReference type="Proteomes" id="UP001596024">
    <property type="component" value="Unassembled WGS sequence"/>
</dbReference>
<dbReference type="InterPro" id="IPR001623">
    <property type="entry name" value="DnaJ_domain"/>
</dbReference>
<keyword evidence="4" id="KW-1185">Reference proteome</keyword>
<dbReference type="CDD" id="cd06257">
    <property type="entry name" value="DnaJ"/>
    <property type="match status" value="1"/>
</dbReference>
<dbReference type="SMART" id="SM00271">
    <property type="entry name" value="DnaJ"/>
    <property type="match status" value="1"/>
</dbReference>
<organism evidence="3 4">
    <name type="scientific">Glycocaulis abyssi</name>
    <dbReference type="NCBI Taxonomy" id="1433403"/>
    <lineage>
        <taxon>Bacteria</taxon>
        <taxon>Pseudomonadati</taxon>
        <taxon>Pseudomonadota</taxon>
        <taxon>Alphaproteobacteria</taxon>
        <taxon>Maricaulales</taxon>
        <taxon>Maricaulaceae</taxon>
        <taxon>Glycocaulis</taxon>
    </lineage>
</organism>
<evidence type="ECO:0000313" key="3">
    <source>
        <dbReference type="EMBL" id="MFC4724125.1"/>
    </source>
</evidence>
<keyword evidence="1" id="KW-0812">Transmembrane</keyword>
<dbReference type="EMBL" id="JBHSGQ010000001">
    <property type="protein sequence ID" value="MFC4724125.1"/>
    <property type="molecule type" value="Genomic_DNA"/>
</dbReference>